<keyword evidence="3" id="KW-1185">Reference proteome</keyword>
<dbReference type="SMART" id="SM00471">
    <property type="entry name" value="HDc"/>
    <property type="match status" value="1"/>
</dbReference>
<evidence type="ECO:0000313" key="3">
    <source>
        <dbReference type="Proteomes" id="UP000214747"/>
    </source>
</evidence>
<dbReference type="SUPFAM" id="SSF109604">
    <property type="entry name" value="HD-domain/PDEase-like"/>
    <property type="match status" value="2"/>
</dbReference>
<dbReference type="Pfam" id="PF13487">
    <property type="entry name" value="HD_5"/>
    <property type="match status" value="1"/>
</dbReference>
<dbReference type="RefSeq" id="WP_088755838.1">
    <property type="nucleotide sequence ID" value="NZ_JARJFG010000005.1"/>
</dbReference>
<evidence type="ECO:0000313" key="2">
    <source>
        <dbReference type="EMBL" id="OWY33887.1"/>
    </source>
</evidence>
<feature type="domain" description="HD-GYP" evidence="1">
    <location>
        <begin position="336"/>
        <end position="539"/>
    </location>
</feature>
<dbReference type="InterPro" id="IPR006674">
    <property type="entry name" value="HD_domain"/>
</dbReference>
<organism evidence="2 3">
    <name type="scientific">Herbaspirillum aquaticum</name>
    <dbReference type="NCBI Taxonomy" id="568783"/>
    <lineage>
        <taxon>Bacteria</taxon>
        <taxon>Pseudomonadati</taxon>
        <taxon>Pseudomonadota</taxon>
        <taxon>Betaproteobacteria</taxon>
        <taxon>Burkholderiales</taxon>
        <taxon>Oxalobacteraceae</taxon>
        <taxon>Herbaspirillum</taxon>
    </lineage>
</organism>
<dbReference type="CDD" id="cd00077">
    <property type="entry name" value="HDc"/>
    <property type="match status" value="2"/>
</dbReference>
<comment type="caution">
    <text evidence="2">The sequence shown here is derived from an EMBL/GenBank/DDBJ whole genome shotgun (WGS) entry which is preliminary data.</text>
</comment>
<dbReference type="GO" id="GO:0008081">
    <property type="term" value="F:phosphoric diester hydrolase activity"/>
    <property type="evidence" value="ECO:0007669"/>
    <property type="project" value="UniProtKB-ARBA"/>
</dbReference>
<proteinExistence type="predicted"/>
<gene>
    <name evidence="2" type="ORF">CEJ45_14745</name>
</gene>
<dbReference type="SUPFAM" id="SSF55781">
    <property type="entry name" value="GAF domain-like"/>
    <property type="match status" value="1"/>
</dbReference>
<dbReference type="InterPro" id="IPR029016">
    <property type="entry name" value="GAF-like_dom_sf"/>
</dbReference>
<dbReference type="PANTHER" id="PTHR43155">
    <property type="entry name" value="CYCLIC DI-GMP PHOSPHODIESTERASE PA4108-RELATED"/>
    <property type="match status" value="1"/>
</dbReference>
<dbReference type="InterPro" id="IPR003018">
    <property type="entry name" value="GAF"/>
</dbReference>
<dbReference type="Pfam" id="PF01966">
    <property type="entry name" value="HD"/>
    <property type="match status" value="1"/>
</dbReference>
<dbReference type="InterPro" id="IPR003607">
    <property type="entry name" value="HD/PDEase_dom"/>
</dbReference>
<dbReference type="PANTHER" id="PTHR43155:SF2">
    <property type="entry name" value="CYCLIC DI-GMP PHOSPHODIESTERASE PA4108"/>
    <property type="match status" value="1"/>
</dbReference>
<dbReference type="Pfam" id="PF01590">
    <property type="entry name" value="GAF"/>
    <property type="match status" value="1"/>
</dbReference>
<dbReference type="EMBL" id="NJGV01000013">
    <property type="protein sequence ID" value="OWY33887.1"/>
    <property type="molecule type" value="Genomic_DNA"/>
</dbReference>
<accession>A0A225SSV1</accession>
<protein>
    <submittedName>
        <fullName evidence="2">Phosphohydrolase</fullName>
    </submittedName>
</protein>
<evidence type="ECO:0000259" key="1">
    <source>
        <dbReference type="PROSITE" id="PS51832"/>
    </source>
</evidence>
<dbReference type="Gene3D" id="3.30.450.40">
    <property type="match status" value="1"/>
</dbReference>
<dbReference type="AlphaFoldDB" id="A0A225SSV1"/>
<keyword evidence="2" id="KW-0378">Hydrolase</keyword>
<sequence>MSAPASRHDLAPTAGEHRDIAYRLERLTELCRALGSQRDIPLLLERILLTARDITRADGGTLYRTTENGEALCFDISVNQTLKMHQGGSSGQAISIPDIALTLPDGKPNLAAVAAYAANTGHSVNIADVYQATGFNFNGMRLFDEKYGYRSQSILTVPMQDHEGELVGVLQLINAIDPETGQTVPFSETDQHFIEALAAQAAMAMTNQQLIGRLENLFESLIKLINIGIGEKSPHTGRHCEQVPQLAMMLAEAAHNATEGPLADFRMTDADRRELWLAALLHDCGKIGTPSHIVEKATKLETIFDRIHLVDTRFEVLKRDAEIRVLQEKLALGASLTPDKAAELDAALEAERLQLDEERNFLRRINFGNEGMRAEDQQRVLDIAEHSWRGPDGQVRKLLDDEEAGNLRIRAGTLNDAERAIINNHIVITIRMLESLPWPKQLARVTEFAGGHHERMDGKGYPKGLTREQMSVQARIMAVADIFEAVTAADRPYKRGNTLNEAVDILAGFKARNHIDPDLFDLFVRERIYEKYAEQFMHPSQIDEVDLSRIPGHGG</sequence>
<dbReference type="SMART" id="SM00065">
    <property type="entry name" value="GAF"/>
    <property type="match status" value="1"/>
</dbReference>
<dbReference type="InterPro" id="IPR037522">
    <property type="entry name" value="HD_GYP_dom"/>
</dbReference>
<dbReference type="Gene3D" id="1.10.3210.10">
    <property type="entry name" value="Hypothetical protein af1432"/>
    <property type="match status" value="2"/>
</dbReference>
<dbReference type="PROSITE" id="PS51832">
    <property type="entry name" value="HD_GYP"/>
    <property type="match status" value="1"/>
</dbReference>
<dbReference type="Proteomes" id="UP000214747">
    <property type="component" value="Unassembled WGS sequence"/>
</dbReference>
<reference evidence="2 3" key="1">
    <citation type="journal article" date="2010" name="Int. J. Syst. Evol. Microbiol.">
        <title>Reclassification of Herbaspirillum putei as a later heterotypic synonym of Herbaspirillum huttiense, with the description of H. huttiense subsp. huttiense subsp. nov. and H. huttiense subsp. putei subsp. nov., comb. nov., and description of Herbaspirillum aquaticum sp. nov.</title>
        <authorList>
            <person name="Dobritsa A.P."/>
            <person name="Reddy M.C."/>
            <person name="Samadpour M."/>
        </authorList>
    </citation>
    <scope>NUCLEOTIDE SEQUENCE [LARGE SCALE GENOMIC DNA]</scope>
    <source>
        <strain evidence="2 3">IEH 4430</strain>
    </source>
</reference>
<name>A0A225SSV1_9BURK</name>